<accession>A0ABP8P4M2</accession>
<dbReference type="PANTHER" id="PTHR37042">
    <property type="entry name" value="OUTER MEMBRANE PROTEIN RV1973"/>
    <property type="match status" value="1"/>
</dbReference>
<organism evidence="5 6">
    <name type="scientific">Actinoallomurus oryzae</name>
    <dbReference type="NCBI Taxonomy" id="502180"/>
    <lineage>
        <taxon>Bacteria</taxon>
        <taxon>Bacillati</taxon>
        <taxon>Actinomycetota</taxon>
        <taxon>Actinomycetes</taxon>
        <taxon>Streptosporangiales</taxon>
        <taxon>Thermomonosporaceae</taxon>
        <taxon>Actinoallomurus</taxon>
    </lineage>
</organism>
<evidence type="ECO:0000256" key="3">
    <source>
        <dbReference type="SAM" id="MobiDB-lite"/>
    </source>
</evidence>
<feature type="compositionally biased region" description="Acidic residues" evidence="3">
    <location>
        <begin position="12"/>
        <end position="27"/>
    </location>
</feature>
<dbReference type="RefSeq" id="WP_345455577.1">
    <property type="nucleotide sequence ID" value="NZ_BAABHF010000002.1"/>
</dbReference>
<keyword evidence="6" id="KW-1185">Reference proteome</keyword>
<evidence type="ECO:0000256" key="4">
    <source>
        <dbReference type="SAM" id="Phobius"/>
    </source>
</evidence>
<comment type="subcellular location">
    <subcellularLocation>
        <location evidence="1">Membrane</location>
    </subcellularLocation>
</comment>
<keyword evidence="2 4" id="KW-0472">Membrane</keyword>
<gene>
    <name evidence="5" type="ORF">GCM10023191_000300</name>
</gene>
<evidence type="ECO:0000256" key="1">
    <source>
        <dbReference type="ARBA" id="ARBA00004370"/>
    </source>
</evidence>
<dbReference type="EMBL" id="BAABHF010000002">
    <property type="protein sequence ID" value="GAA4481411.1"/>
    <property type="molecule type" value="Genomic_DNA"/>
</dbReference>
<evidence type="ECO:0000313" key="5">
    <source>
        <dbReference type="EMBL" id="GAA4481411.1"/>
    </source>
</evidence>
<feature type="compositionally biased region" description="Basic and acidic residues" evidence="3">
    <location>
        <begin position="29"/>
        <end position="53"/>
    </location>
</feature>
<comment type="caution">
    <text evidence="5">The sequence shown here is derived from an EMBL/GenBank/DDBJ whole genome shotgun (WGS) entry which is preliminary data.</text>
</comment>
<dbReference type="SUPFAM" id="SSF54427">
    <property type="entry name" value="NTF2-like"/>
    <property type="match status" value="1"/>
</dbReference>
<feature type="compositionally biased region" description="Basic and acidic residues" evidence="3">
    <location>
        <begin position="1"/>
        <end position="11"/>
    </location>
</feature>
<reference evidence="6" key="1">
    <citation type="journal article" date="2019" name="Int. J. Syst. Evol. Microbiol.">
        <title>The Global Catalogue of Microorganisms (GCM) 10K type strain sequencing project: providing services to taxonomists for standard genome sequencing and annotation.</title>
        <authorList>
            <consortium name="The Broad Institute Genomics Platform"/>
            <consortium name="The Broad Institute Genome Sequencing Center for Infectious Disease"/>
            <person name="Wu L."/>
            <person name="Ma J."/>
        </authorList>
    </citation>
    <scope>NUCLEOTIDE SEQUENCE [LARGE SCALE GENOMIC DNA]</scope>
    <source>
        <strain evidence="6">JCM 17933</strain>
    </source>
</reference>
<feature type="region of interest" description="Disordered" evidence="3">
    <location>
        <begin position="1"/>
        <end position="66"/>
    </location>
</feature>
<protein>
    <submittedName>
        <fullName evidence="5">Nuclear transport factor 2 family protein</fullName>
    </submittedName>
</protein>
<feature type="transmembrane region" description="Helical" evidence="4">
    <location>
        <begin position="75"/>
        <end position="94"/>
    </location>
</feature>
<dbReference type="InterPro" id="IPR032710">
    <property type="entry name" value="NTF2-like_dom_sf"/>
</dbReference>
<keyword evidence="4" id="KW-0812">Transmembrane</keyword>
<keyword evidence="4" id="KW-1133">Transmembrane helix</keyword>
<dbReference type="PANTHER" id="PTHR37042:SF4">
    <property type="entry name" value="OUTER MEMBRANE PROTEIN RV1973"/>
    <property type="match status" value="1"/>
</dbReference>
<name>A0ABP8P4M2_9ACTN</name>
<sequence length="235" mass="25408">MSVTEEPKVTEEPEATAEPEAAEDSGAAEEPKAVAKPEADEKPKSAEEPKAAEEAAGPEPDPEAPRRRWIRRPRVFVVVFTLLFALAGAGLQVLSVRARHDPALADRALVDTEATSVVIGDVSNGLTKIFSYTPDSTATTEQAAAEVLSGTAASEYRTLFTQVKQHAAAERLTVRTRVVRAGVVRLTHDTAQLLVFLDQVIVRKDRPKGMSAAAQLSVTARRQGGHWRIVDMHAR</sequence>
<evidence type="ECO:0000313" key="6">
    <source>
        <dbReference type="Proteomes" id="UP001500503"/>
    </source>
</evidence>
<proteinExistence type="predicted"/>
<dbReference type="Proteomes" id="UP001500503">
    <property type="component" value="Unassembled WGS sequence"/>
</dbReference>
<evidence type="ECO:0000256" key="2">
    <source>
        <dbReference type="ARBA" id="ARBA00023136"/>
    </source>
</evidence>